<accession>A0ABS5YJB3</accession>
<dbReference type="EMBL" id="JAHKKG010000002">
    <property type="protein sequence ID" value="MBU2663564.1"/>
    <property type="molecule type" value="Genomic_DNA"/>
</dbReference>
<evidence type="ECO:0000313" key="1">
    <source>
        <dbReference type="EMBL" id="MBU2663564.1"/>
    </source>
</evidence>
<gene>
    <name evidence="1" type="ORF">KOI35_08605</name>
</gene>
<sequence>MRPEVAQRLQELTTKPRDAPTIDQLIAAFMAGAEETETRQLARKVLAEHRDFFELNGDR</sequence>
<dbReference type="Proteomes" id="UP001519654">
    <property type="component" value="Unassembled WGS sequence"/>
</dbReference>
<dbReference type="RefSeq" id="WP_215785476.1">
    <property type="nucleotide sequence ID" value="NZ_JAHKKG010000002.1"/>
</dbReference>
<organism evidence="1 2">
    <name type="scientific">Paractinoplanes bogorensis</name>
    <dbReference type="NCBI Taxonomy" id="1610840"/>
    <lineage>
        <taxon>Bacteria</taxon>
        <taxon>Bacillati</taxon>
        <taxon>Actinomycetota</taxon>
        <taxon>Actinomycetes</taxon>
        <taxon>Micromonosporales</taxon>
        <taxon>Micromonosporaceae</taxon>
        <taxon>Paractinoplanes</taxon>
    </lineage>
</organism>
<name>A0ABS5YJB3_9ACTN</name>
<reference evidence="1 2" key="1">
    <citation type="submission" date="2021-06" db="EMBL/GenBank/DDBJ databases">
        <title>Actinoplanes lichenicola sp. nov., and Actinoplanes ovalisporus sp. nov., isolated from lichen in Thailand.</title>
        <authorList>
            <person name="Saeng-In P."/>
            <person name="Kanchanasin P."/>
            <person name="Yuki M."/>
            <person name="Kudo T."/>
            <person name="Ohkuma M."/>
            <person name="Phongsopitanun W."/>
            <person name="Tanasupawat S."/>
        </authorList>
    </citation>
    <scope>NUCLEOTIDE SEQUENCE [LARGE SCALE GENOMIC DNA]</scope>
    <source>
        <strain evidence="1 2">NBRC 110975</strain>
    </source>
</reference>
<keyword evidence="2" id="KW-1185">Reference proteome</keyword>
<evidence type="ECO:0000313" key="2">
    <source>
        <dbReference type="Proteomes" id="UP001519654"/>
    </source>
</evidence>
<proteinExistence type="predicted"/>
<protein>
    <submittedName>
        <fullName evidence="1">Uncharacterized protein</fullName>
    </submittedName>
</protein>
<comment type="caution">
    <text evidence="1">The sequence shown here is derived from an EMBL/GenBank/DDBJ whole genome shotgun (WGS) entry which is preliminary data.</text>
</comment>